<dbReference type="CDD" id="cd00293">
    <property type="entry name" value="USP-like"/>
    <property type="match status" value="1"/>
</dbReference>
<organism evidence="3 4">
    <name type="scientific">Pandoraea cepalis</name>
    <dbReference type="NCBI Taxonomy" id="2508294"/>
    <lineage>
        <taxon>Bacteria</taxon>
        <taxon>Pseudomonadati</taxon>
        <taxon>Pseudomonadota</taxon>
        <taxon>Betaproteobacteria</taxon>
        <taxon>Burkholderiales</taxon>
        <taxon>Burkholderiaceae</taxon>
        <taxon>Pandoraea</taxon>
    </lineage>
</organism>
<evidence type="ECO:0000313" key="4">
    <source>
        <dbReference type="Proteomes" id="UP000396788"/>
    </source>
</evidence>
<proteinExistence type="inferred from homology"/>
<dbReference type="PANTHER" id="PTHR46268:SF15">
    <property type="entry name" value="UNIVERSAL STRESS PROTEIN HP_0031"/>
    <property type="match status" value="1"/>
</dbReference>
<dbReference type="AlphaFoldDB" id="A0A5E4ULK0"/>
<protein>
    <submittedName>
        <fullName evidence="3">Universal stress protein</fullName>
    </submittedName>
</protein>
<dbReference type="Pfam" id="PF00582">
    <property type="entry name" value="Usp"/>
    <property type="match status" value="1"/>
</dbReference>
<evidence type="ECO:0000256" key="1">
    <source>
        <dbReference type="ARBA" id="ARBA00008791"/>
    </source>
</evidence>
<dbReference type="Gene3D" id="3.40.50.12370">
    <property type="match status" value="1"/>
</dbReference>
<comment type="similarity">
    <text evidence="1">Belongs to the universal stress protein A family.</text>
</comment>
<dbReference type="InterPro" id="IPR006015">
    <property type="entry name" value="Universal_stress_UspA"/>
</dbReference>
<dbReference type="Proteomes" id="UP000396788">
    <property type="component" value="Unassembled WGS sequence"/>
</dbReference>
<reference evidence="3 4" key="1">
    <citation type="submission" date="2019-08" db="EMBL/GenBank/DDBJ databases">
        <authorList>
            <person name="Peeters C."/>
        </authorList>
    </citation>
    <scope>NUCLEOTIDE SEQUENCE [LARGE SCALE GENOMIC DNA]</scope>
    <source>
        <strain evidence="3 4">LMG 31107</strain>
    </source>
</reference>
<dbReference type="EMBL" id="CABPRY010000003">
    <property type="protein sequence ID" value="VVD99724.1"/>
    <property type="molecule type" value="Genomic_DNA"/>
</dbReference>
<accession>A0A5E4ULK0</accession>
<gene>
    <name evidence="3" type="ORF">PCE31107_02078</name>
</gene>
<dbReference type="PANTHER" id="PTHR46268">
    <property type="entry name" value="STRESS RESPONSE PROTEIN NHAX"/>
    <property type="match status" value="1"/>
</dbReference>
<evidence type="ECO:0000259" key="2">
    <source>
        <dbReference type="Pfam" id="PF00582"/>
    </source>
</evidence>
<dbReference type="SUPFAM" id="SSF52402">
    <property type="entry name" value="Adenine nucleotide alpha hydrolases-like"/>
    <property type="match status" value="2"/>
</dbReference>
<name>A0A5E4ULK0_9BURK</name>
<dbReference type="InterPro" id="IPR006016">
    <property type="entry name" value="UspA"/>
</dbReference>
<feature type="domain" description="UspA" evidence="2">
    <location>
        <begin position="231"/>
        <end position="278"/>
    </location>
</feature>
<evidence type="ECO:0000313" key="3">
    <source>
        <dbReference type="EMBL" id="VVD99724.1"/>
    </source>
</evidence>
<dbReference type="PRINTS" id="PR01438">
    <property type="entry name" value="UNVRSLSTRESS"/>
</dbReference>
<sequence>MTYRTLLVHVDNSQQSRARVELAVDFACRLPAHLTGIYLPFHMPLFSDVTDIGGMGVPPPSSPESDAKRLEQAEQMFMEICRRQAVSPEWLAPRFDTIREMQTHARYADLVIVGQEDQRDPETIPAMGFVESVVLAAGRPVLILPYAGKVPRAFNNILLAWDGGREAARAAADAMPFLQAAKTVHVMHVSRGSKTDVLGPIPGVDIAMFFARHGVNVRVTPERGANDIAVGEDLLSRAADMNIDLIVMGGYGHSRMQEWVLGGVTRTLLETMTVPVLMSH</sequence>